<evidence type="ECO:0000313" key="3">
    <source>
        <dbReference type="WBParaSite" id="TTAC_0000234201-mRNA-1"/>
    </source>
</evidence>
<dbReference type="AlphaFoldDB" id="A0A0R3WNK4"/>
<evidence type="ECO:0000313" key="1">
    <source>
        <dbReference type="EMBL" id="VDM19665.1"/>
    </source>
</evidence>
<reference evidence="1 2" key="2">
    <citation type="submission" date="2018-11" db="EMBL/GenBank/DDBJ databases">
        <authorList>
            <consortium name="Pathogen Informatics"/>
        </authorList>
    </citation>
    <scope>NUCLEOTIDE SEQUENCE [LARGE SCALE GENOMIC DNA]</scope>
</reference>
<evidence type="ECO:0000313" key="2">
    <source>
        <dbReference type="Proteomes" id="UP000274429"/>
    </source>
</evidence>
<dbReference type="WBParaSite" id="TTAC_0000234201-mRNA-1">
    <property type="protein sequence ID" value="TTAC_0000234201-mRNA-1"/>
    <property type="gene ID" value="TTAC_0000234201"/>
</dbReference>
<dbReference type="Proteomes" id="UP000274429">
    <property type="component" value="Unassembled WGS sequence"/>
</dbReference>
<keyword evidence="2" id="KW-1185">Reference proteome</keyword>
<organism evidence="3">
    <name type="scientific">Hydatigena taeniaeformis</name>
    <name type="common">Feline tapeworm</name>
    <name type="synonym">Taenia taeniaeformis</name>
    <dbReference type="NCBI Taxonomy" id="6205"/>
    <lineage>
        <taxon>Eukaryota</taxon>
        <taxon>Metazoa</taxon>
        <taxon>Spiralia</taxon>
        <taxon>Lophotrochozoa</taxon>
        <taxon>Platyhelminthes</taxon>
        <taxon>Cestoda</taxon>
        <taxon>Eucestoda</taxon>
        <taxon>Cyclophyllidea</taxon>
        <taxon>Taeniidae</taxon>
        <taxon>Hydatigera</taxon>
    </lineage>
</organism>
<reference evidence="3" key="1">
    <citation type="submission" date="2017-02" db="UniProtKB">
        <authorList>
            <consortium name="WormBaseParasite"/>
        </authorList>
    </citation>
    <scope>IDENTIFICATION</scope>
</reference>
<accession>A0A0R3WNK4</accession>
<name>A0A0R3WNK4_HYDTA</name>
<gene>
    <name evidence="1" type="ORF">TTAC_LOCUS2329</name>
</gene>
<dbReference type="EMBL" id="UYWX01000968">
    <property type="protein sequence ID" value="VDM19665.1"/>
    <property type="molecule type" value="Genomic_DNA"/>
</dbReference>
<protein>
    <submittedName>
        <fullName evidence="3">GAE domain-containing protein</fullName>
    </submittedName>
</protein>
<proteinExistence type="predicted"/>
<sequence>MLFSSPAAPTKVNALHLKTPFNSRVESNKVGNSIVALAVHVECCDVDTFLGIQNNAPHLETPSNSLVESSKDNFPSLPMYFNKPMAQNEEDVPHHKPHFNSHVVPIEVTYFLIIANDSIVYDDLETDLNFQDNRLNLRTLFNRLLVAIKGNPPSLRLHFNKPVAQIEVIHFVVDVTDLTKSGLYEASFHILRSISTTSKTVPTSWQFYSR</sequence>